<dbReference type="GO" id="GO:0015108">
    <property type="term" value="F:chloride transmembrane transporter activity"/>
    <property type="evidence" value="ECO:0007669"/>
    <property type="project" value="InterPro"/>
</dbReference>
<dbReference type="InterPro" id="IPR001807">
    <property type="entry name" value="ClC"/>
</dbReference>
<feature type="transmembrane region" description="Helical" evidence="5">
    <location>
        <begin position="378"/>
        <end position="403"/>
    </location>
</feature>
<evidence type="ECO:0000256" key="4">
    <source>
        <dbReference type="ARBA" id="ARBA00023136"/>
    </source>
</evidence>
<dbReference type="STRING" id="545619.SAMN04489860_2361"/>
<reference evidence="6 7" key="1">
    <citation type="submission" date="2016-10" db="EMBL/GenBank/DDBJ databases">
        <authorList>
            <person name="de Groot N.N."/>
        </authorList>
    </citation>
    <scope>NUCLEOTIDE SEQUENCE [LARGE SCALE GENOMIC DNA]</scope>
    <source>
        <strain evidence="6 7">DSM 22126</strain>
    </source>
</reference>
<evidence type="ECO:0000313" key="6">
    <source>
        <dbReference type="EMBL" id="SDS78499.1"/>
    </source>
</evidence>
<dbReference type="eggNOG" id="COG0038">
    <property type="taxonomic scope" value="Bacteria"/>
</dbReference>
<dbReference type="Proteomes" id="UP000185663">
    <property type="component" value="Chromosome I"/>
</dbReference>
<keyword evidence="2 5" id="KW-0812">Transmembrane</keyword>
<feature type="transmembrane region" description="Helical" evidence="5">
    <location>
        <begin position="333"/>
        <end position="366"/>
    </location>
</feature>
<protein>
    <submittedName>
        <fullName evidence="6">H+/Cl-antiporter ClcA</fullName>
    </submittedName>
</protein>
<evidence type="ECO:0000313" key="7">
    <source>
        <dbReference type="Proteomes" id="UP000185663"/>
    </source>
</evidence>
<dbReference type="GO" id="GO:0016020">
    <property type="term" value="C:membrane"/>
    <property type="evidence" value="ECO:0007669"/>
    <property type="project" value="UniProtKB-SubCell"/>
</dbReference>
<name>A0A1H1V2Q2_9CELL</name>
<accession>A0A1H1V2Q2</accession>
<evidence type="ECO:0000256" key="1">
    <source>
        <dbReference type="ARBA" id="ARBA00004141"/>
    </source>
</evidence>
<feature type="transmembrane region" description="Helical" evidence="5">
    <location>
        <begin position="226"/>
        <end position="247"/>
    </location>
</feature>
<dbReference type="PANTHER" id="PTHR43427">
    <property type="entry name" value="CHLORIDE CHANNEL PROTEIN CLC-E"/>
    <property type="match status" value="1"/>
</dbReference>
<comment type="subcellular location">
    <subcellularLocation>
        <location evidence="1">Membrane</location>
        <topology evidence="1">Multi-pass membrane protein</topology>
    </subcellularLocation>
</comment>
<dbReference type="SUPFAM" id="SSF81340">
    <property type="entry name" value="Clc chloride channel"/>
    <property type="match status" value="1"/>
</dbReference>
<dbReference type="InterPro" id="IPR014743">
    <property type="entry name" value="Cl-channel_core"/>
</dbReference>
<keyword evidence="7" id="KW-1185">Reference proteome</keyword>
<proteinExistence type="predicted"/>
<feature type="transmembrane region" description="Helical" evidence="5">
    <location>
        <begin position="52"/>
        <end position="70"/>
    </location>
</feature>
<evidence type="ECO:0000256" key="3">
    <source>
        <dbReference type="ARBA" id="ARBA00022989"/>
    </source>
</evidence>
<gene>
    <name evidence="6" type="ORF">SAMN04489860_2361</name>
</gene>
<keyword evidence="3 5" id="KW-1133">Transmembrane helix</keyword>
<organism evidence="6 7">
    <name type="scientific">Paraoerskovia marina</name>
    <dbReference type="NCBI Taxonomy" id="545619"/>
    <lineage>
        <taxon>Bacteria</taxon>
        <taxon>Bacillati</taxon>
        <taxon>Actinomycetota</taxon>
        <taxon>Actinomycetes</taxon>
        <taxon>Micrococcales</taxon>
        <taxon>Cellulomonadaceae</taxon>
        <taxon>Paraoerskovia</taxon>
    </lineage>
</organism>
<feature type="transmembrane region" description="Helical" evidence="5">
    <location>
        <begin position="301"/>
        <end position="321"/>
    </location>
</feature>
<dbReference type="EMBL" id="LT629776">
    <property type="protein sequence ID" value="SDS78499.1"/>
    <property type="molecule type" value="Genomic_DNA"/>
</dbReference>
<feature type="transmembrane region" description="Helical" evidence="5">
    <location>
        <begin position="98"/>
        <end position="127"/>
    </location>
</feature>
<evidence type="ECO:0000256" key="2">
    <source>
        <dbReference type="ARBA" id="ARBA00022692"/>
    </source>
</evidence>
<dbReference type="InterPro" id="IPR050368">
    <property type="entry name" value="ClC-type_chloride_channel"/>
</dbReference>
<dbReference type="AlphaFoldDB" id="A0A1H1V2Q2"/>
<feature type="transmembrane region" description="Helical" evidence="5">
    <location>
        <begin position="139"/>
        <end position="170"/>
    </location>
</feature>
<feature type="transmembrane region" description="Helical" evidence="5">
    <location>
        <begin position="259"/>
        <end position="281"/>
    </location>
</feature>
<evidence type="ECO:0000256" key="5">
    <source>
        <dbReference type="SAM" id="Phobius"/>
    </source>
</evidence>
<feature type="transmembrane region" description="Helical" evidence="5">
    <location>
        <begin position="182"/>
        <end position="200"/>
    </location>
</feature>
<dbReference type="Gene3D" id="1.10.3080.10">
    <property type="entry name" value="Clc chloride channel"/>
    <property type="match status" value="1"/>
</dbReference>
<dbReference type="Pfam" id="PF00654">
    <property type="entry name" value="Voltage_CLC"/>
    <property type="match status" value="1"/>
</dbReference>
<sequence>MRARETWVVLGLAALVGALSAVGATVYSSLVHETEALLWDTLPSSWGADVVPAWWVFLVLGTGAVAVWGAKHLHGHGGHHPLGGLAFDITPRQLPSTLLAAFATLVCGAVVGPEAPLLAIGTSIGFVAVARARSDRAKILVIAGAAAALGVVMGNPLVTVFLILEAALLMPGSKSPQPLTQLLPVLVALGTGYLVHVGIADWPGMSSHPLDAGDLGTYGTVDPTDLAVGAVVALAAGALVIAATRSAETLRPLADRHPLPVILGGGLLIAAIAVVARAISGEDVDTVLFSGQSTMSALTDAGALALVVIAVAKAAGYAISLGTGFRGGSIFPAVYLGMAVGALGSFVPGATLPGLVACGIAAGAAATLGMPLTSTMLAVLLTASAGPAVTVTAILGAVIGVMLKVWLDRRRAGVRPDLPGVDDDLSLRRTGTRES</sequence>
<keyword evidence="4 5" id="KW-0472">Membrane</keyword>